<evidence type="ECO:0000256" key="4">
    <source>
        <dbReference type="ARBA" id="ARBA00022723"/>
    </source>
</evidence>
<evidence type="ECO:0000256" key="5">
    <source>
        <dbReference type="ARBA" id="ARBA00022741"/>
    </source>
</evidence>
<comment type="subunit">
    <text evidence="2">Homodimer.</text>
</comment>
<dbReference type="SUPFAM" id="SSF52540">
    <property type="entry name" value="P-loop containing nucleoside triphosphate hydrolases"/>
    <property type="match status" value="1"/>
</dbReference>
<dbReference type="HAMAP" id="MF_00011">
    <property type="entry name" value="Adenylosucc_synth"/>
    <property type="match status" value="1"/>
</dbReference>
<dbReference type="GO" id="GO:0005737">
    <property type="term" value="C:cytoplasm"/>
    <property type="evidence" value="ECO:0007669"/>
    <property type="project" value="TreeGrafter"/>
</dbReference>
<keyword evidence="6" id="KW-0658">Purine biosynthesis</keyword>
<comment type="cofactor">
    <cofactor evidence="1">
        <name>Mg(2+)</name>
        <dbReference type="ChEBI" id="CHEBI:18420"/>
    </cofactor>
</comment>
<evidence type="ECO:0000313" key="9">
    <source>
        <dbReference type="EMBL" id="SVB72340.1"/>
    </source>
</evidence>
<dbReference type="AlphaFoldDB" id="A0A382GAU0"/>
<evidence type="ECO:0008006" key="10">
    <source>
        <dbReference type="Google" id="ProtNLM"/>
    </source>
</evidence>
<dbReference type="SMART" id="SM00788">
    <property type="entry name" value="Adenylsucc_synt"/>
    <property type="match status" value="1"/>
</dbReference>
<dbReference type="GO" id="GO:0044208">
    <property type="term" value="P:'de novo' AMP biosynthetic process"/>
    <property type="evidence" value="ECO:0007669"/>
    <property type="project" value="TreeGrafter"/>
</dbReference>
<name>A0A382GAU0_9ZZZZ</name>
<dbReference type="PANTHER" id="PTHR11846">
    <property type="entry name" value="ADENYLOSUCCINATE SYNTHETASE"/>
    <property type="match status" value="1"/>
</dbReference>
<evidence type="ECO:0000256" key="7">
    <source>
        <dbReference type="ARBA" id="ARBA00022842"/>
    </source>
</evidence>
<keyword evidence="8" id="KW-0342">GTP-binding</keyword>
<dbReference type="GO" id="GO:0046040">
    <property type="term" value="P:IMP metabolic process"/>
    <property type="evidence" value="ECO:0007669"/>
    <property type="project" value="TreeGrafter"/>
</dbReference>
<dbReference type="Gene3D" id="3.40.440.10">
    <property type="entry name" value="Adenylosuccinate Synthetase, subunit A, domain 1"/>
    <property type="match status" value="1"/>
</dbReference>
<keyword evidence="4" id="KW-0479">Metal-binding</keyword>
<evidence type="ECO:0000256" key="6">
    <source>
        <dbReference type="ARBA" id="ARBA00022755"/>
    </source>
</evidence>
<keyword evidence="7" id="KW-0460">Magnesium</keyword>
<dbReference type="InterPro" id="IPR042111">
    <property type="entry name" value="Adenylosuccinate_synth_dom3"/>
</dbReference>
<keyword evidence="5" id="KW-0547">Nucleotide-binding</keyword>
<dbReference type="Pfam" id="PF00709">
    <property type="entry name" value="Adenylsucc_synt"/>
    <property type="match status" value="1"/>
</dbReference>
<dbReference type="InterPro" id="IPR027417">
    <property type="entry name" value="P-loop_NTPase"/>
</dbReference>
<feature type="non-terminal residue" evidence="9">
    <location>
        <position position="1"/>
    </location>
</feature>
<gene>
    <name evidence="9" type="ORF">METZ01_LOCUS225194</name>
</gene>
<dbReference type="InterPro" id="IPR001114">
    <property type="entry name" value="Adenylosuccinate_synthetase"/>
</dbReference>
<dbReference type="InterPro" id="IPR042109">
    <property type="entry name" value="Adenylosuccinate_synth_dom1"/>
</dbReference>
<evidence type="ECO:0000256" key="1">
    <source>
        <dbReference type="ARBA" id="ARBA00001946"/>
    </source>
</evidence>
<organism evidence="9">
    <name type="scientific">marine metagenome</name>
    <dbReference type="NCBI Taxonomy" id="408172"/>
    <lineage>
        <taxon>unclassified sequences</taxon>
        <taxon>metagenomes</taxon>
        <taxon>ecological metagenomes</taxon>
    </lineage>
</organism>
<proteinExistence type="inferred from homology"/>
<dbReference type="PANTHER" id="PTHR11846:SF0">
    <property type="entry name" value="ADENYLOSUCCINATE SYNTHETASE"/>
    <property type="match status" value="1"/>
</dbReference>
<keyword evidence="3" id="KW-0436">Ligase</keyword>
<dbReference type="FunFam" id="3.90.170.10:FF:000001">
    <property type="entry name" value="Adenylosuccinate synthetase"/>
    <property type="match status" value="1"/>
</dbReference>
<evidence type="ECO:0000256" key="3">
    <source>
        <dbReference type="ARBA" id="ARBA00022598"/>
    </source>
</evidence>
<dbReference type="Gene3D" id="3.90.170.10">
    <property type="entry name" value="Adenylosuccinate Synthetase, subunit A, domain 3"/>
    <property type="match status" value="1"/>
</dbReference>
<dbReference type="GO" id="GO:0046872">
    <property type="term" value="F:metal ion binding"/>
    <property type="evidence" value="ECO:0007669"/>
    <property type="project" value="UniProtKB-KW"/>
</dbReference>
<dbReference type="GO" id="GO:0004019">
    <property type="term" value="F:adenylosuccinate synthase activity"/>
    <property type="evidence" value="ECO:0007669"/>
    <property type="project" value="InterPro"/>
</dbReference>
<sequence length="229" mass="24880">SLLLANARREGRSTLFEGAQGALLDIDHGTYPYVTSSNSTVGGVCTGLGVPPSAIDGVLGVAKAYTTRVGEGPLPTELTGSMGEALRESGQEYGASTGRPRRCGWYDSVAMKYAVRLNGIEALALTKLDVLDDLDEIQLCTEYRYGGKIFREWSFDSADLARFEPTYEKLSGWSKPTRGAQNYEELPIEAKNYVNRLEEVTGVPIVIISTGSDRAETIVRDGTLLDSWL</sequence>
<accession>A0A382GAU0</accession>
<reference evidence="9" key="1">
    <citation type="submission" date="2018-05" db="EMBL/GenBank/DDBJ databases">
        <authorList>
            <person name="Lanie J.A."/>
            <person name="Ng W.-L."/>
            <person name="Kazmierczak K.M."/>
            <person name="Andrzejewski T.M."/>
            <person name="Davidsen T.M."/>
            <person name="Wayne K.J."/>
            <person name="Tettelin H."/>
            <person name="Glass J.I."/>
            <person name="Rusch D."/>
            <person name="Podicherti R."/>
            <person name="Tsui H.-C.T."/>
            <person name="Winkler M.E."/>
        </authorList>
    </citation>
    <scope>NUCLEOTIDE SEQUENCE</scope>
</reference>
<dbReference type="GO" id="GO:0005525">
    <property type="term" value="F:GTP binding"/>
    <property type="evidence" value="ECO:0007669"/>
    <property type="project" value="UniProtKB-KW"/>
</dbReference>
<dbReference type="EMBL" id="UINC01054524">
    <property type="protein sequence ID" value="SVB72340.1"/>
    <property type="molecule type" value="Genomic_DNA"/>
</dbReference>
<evidence type="ECO:0000256" key="2">
    <source>
        <dbReference type="ARBA" id="ARBA00011738"/>
    </source>
</evidence>
<evidence type="ECO:0000256" key="8">
    <source>
        <dbReference type="ARBA" id="ARBA00023134"/>
    </source>
</evidence>
<protein>
    <recommendedName>
        <fullName evidence="10">Adenylosuccinate synthase</fullName>
    </recommendedName>
</protein>